<evidence type="ECO:0000313" key="1">
    <source>
        <dbReference type="EMBL" id="TGY86986.1"/>
    </source>
</evidence>
<organism evidence="1 2">
    <name type="scientific">Petralouisia muris</name>
    <dbReference type="NCBI Taxonomy" id="3032872"/>
    <lineage>
        <taxon>Bacteria</taxon>
        <taxon>Bacillati</taxon>
        <taxon>Bacillota</taxon>
        <taxon>Clostridia</taxon>
        <taxon>Lachnospirales</taxon>
        <taxon>Lachnospiraceae</taxon>
        <taxon>Petralouisia</taxon>
    </lineage>
</organism>
<dbReference type="Proteomes" id="UP000304953">
    <property type="component" value="Unassembled WGS sequence"/>
</dbReference>
<name>A0AC61RM00_9FIRM</name>
<dbReference type="EMBL" id="SRYA01000130">
    <property type="protein sequence ID" value="TGY86986.1"/>
    <property type="molecule type" value="Genomic_DNA"/>
</dbReference>
<keyword evidence="2" id="KW-1185">Reference proteome</keyword>
<reference evidence="1" key="1">
    <citation type="submission" date="2019-04" db="EMBL/GenBank/DDBJ databases">
        <title>Microbes associate with the intestines of laboratory mice.</title>
        <authorList>
            <person name="Navarre W."/>
            <person name="Wong E."/>
            <person name="Huang K."/>
            <person name="Tropini C."/>
            <person name="Ng K."/>
            <person name="Yu B."/>
        </authorList>
    </citation>
    <scope>NUCLEOTIDE SEQUENCE</scope>
    <source>
        <strain evidence="1">NM01_1-7b</strain>
    </source>
</reference>
<sequence length="441" mass="48170">MKDLTREHELKTIFLFSLPILVGNLFQQLYNLADTVIVGNFLGKECLAAVGFSFQIHYLLIALSMGISMGASILVSRYFGSKDMESAKKVMDTGFAFCFCLSLIIAALGICFSYQILLVFRVPSALLEAADIYLKIMFIGVIPTFAYNALTNILRGMGDSKTPTYILIVAALLNIVLDILFIKAFGMGVAGAAFATVLSQLLSFIVCMVYMKIHYRSLFINVLHLQFDKAELKKSLKIGTPAMIQQVFVSVGFMSLQFLINGFGTDCMAAYTAASKVDAFAEMPALNLGQAMTNFTAQNLGAKRKDRVLKGGKYALVMGIAVSACISVVIVLFPSVFISIFNRDTSVLDIGNSYLKIVPAFYIIFAAMQVLNGLLLGYGKSFVPMIASICSLCCLQVPVAIILSGTKLGYNGIWIAAPIGWFGGLLIRAIYFYHVSKKEKQ</sequence>
<gene>
    <name evidence="1" type="ORF">E5329_27430</name>
</gene>
<protein>
    <submittedName>
        <fullName evidence="1">MATE family efflux transporter</fullName>
    </submittedName>
</protein>
<evidence type="ECO:0000313" key="2">
    <source>
        <dbReference type="Proteomes" id="UP000304953"/>
    </source>
</evidence>
<accession>A0AC61RM00</accession>
<comment type="caution">
    <text evidence="1">The sequence shown here is derived from an EMBL/GenBank/DDBJ whole genome shotgun (WGS) entry which is preliminary data.</text>
</comment>
<proteinExistence type="predicted"/>